<dbReference type="SUPFAM" id="SSF50630">
    <property type="entry name" value="Acid proteases"/>
    <property type="match status" value="1"/>
</dbReference>
<dbReference type="PROSITE" id="PS00141">
    <property type="entry name" value="ASP_PROTEASE"/>
    <property type="match status" value="2"/>
</dbReference>
<evidence type="ECO:0000313" key="12">
    <source>
        <dbReference type="EMBL" id="CAI4058283.1"/>
    </source>
</evidence>
<feature type="active site" evidence="6">
    <location>
        <position position="99"/>
    </location>
</feature>
<dbReference type="GO" id="GO:0006508">
    <property type="term" value="P:proteolysis"/>
    <property type="evidence" value="ECO:0007669"/>
    <property type="project" value="UniProtKB-KW"/>
</dbReference>
<evidence type="ECO:0000256" key="8">
    <source>
        <dbReference type="RuleBase" id="RU000454"/>
    </source>
</evidence>
<dbReference type="CDD" id="cd05474">
    <property type="entry name" value="SAP_like"/>
    <property type="match status" value="1"/>
</dbReference>
<dbReference type="GeneID" id="80923095"/>
<dbReference type="InterPro" id="IPR001461">
    <property type="entry name" value="Aspartic_peptidase_A1"/>
</dbReference>
<dbReference type="GO" id="GO:0071944">
    <property type="term" value="C:cell periphery"/>
    <property type="evidence" value="ECO:0007669"/>
    <property type="project" value="UniProtKB-ARBA"/>
</dbReference>
<dbReference type="InterPro" id="IPR033876">
    <property type="entry name" value="SAP-like"/>
</dbReference>
<dbReference type="PRINTS" id="PR00792">
    <property type="entry name" value="PEPSIN"/>
</dbReference>
<dbReference type="InterPro" id="IPR033121">
    <property type="entry name" value="PEPTIDASE_A1"/>
</dbReference>
<feature type="domain" description="Peptidase A1" evidence="11">
    <location>
        <begin position="81"/>
        <end position="468"/>
    </location>
</feature>
<dbReference type="Pfam" id="PF00026">
    <property type="entry name" value="Asp"/>
    <property type="match status" value="1"/>
</dbReference>
<keyword evidence="2 8" id="KW-0645">Protease</keyword>
<comment type="similarity">
    <text evidence="1 8">Belongs to the peptidase A1 family.</text>
</comment>
<evidence type="ECO:0000259" key="11">
    <source>
        <dbReference type="PROSITE" id="PS51767"/>
    </source>
</evidence>
<gene>
    <name evidence="12" type="primary">SKDI04G3680</name>
    <name evidence="12" type="ORF">SKDI_04G3680</name>
</gene>
<protein>
    <recommendedName>
        <fullName evidence="11">Peptidase A1 domain-containing protein</fullName>
    </recommendedName>
</protein>
<name>A0AA35JFJ4_SACK1</name>
<evidence type="ECO:0000256" key="1">
    <source>
        <dbReference type="ARBA" id="ARBA00007447"/>
    </source>
</evidence>
<dbReference type="PANTHER" id="PTHR47966:SF65">
    <property type="entry name" value="ASPARTIC-TYPE ENDOPEPTIDASE"/>
    <property type="match status" value="1"/>
</dbReference>
<dbReference type="RefSeq" id="XP_056086795.1">
    <property type="nucleotide sequence ID" value="XM_056232524.1"/>
</dbReference>
<dbReference type="Proteomes" id="UP001162087">
    <property type="component" value="Chromosome 4"/>
</dbReference>
<evidence type="ECO:0000256" key="10">
    <source>
        <dbReference type="SAM" id="SignalP"/>
    </source>
</evidence>
<feature type="compositionally biased region" description="Low complexity" evidence="9">
    <location>
        <begin position="517"/>
        <end position="535"/>
    </location>
</feature>
<reference evidence="12" key="1">
    <citation type="submission" date="2022-10" db="EMBL/GenBank/DDBJ databases">
        <authorList>
            <person name="Byrne P K."/>
        </authorList>
    </citation>
    <scope>NUCLEOTIDE SEQUENCE</scope>
    <source>
        <strain evidence="12">IFO1802</strain>
    </source>
</reference>
<organism evidence="12 13">
    <name type="scientific">Saccharomyces kudriavzevii (strain ATCC MYA-4449 / AS 2.2408 / CBS 8840 / NBRC 1802 / NCYC 2889)</name>
    <name type="common">Yeast</name>
    <dbReference type="NCBI Taxonomy" id="226230"/>
    <lineage>
        <taxon>Eukaryota</taxon>
        <taxon>Fungi</taxon>
        <taxon>Dikarya</taxon>
        <taxon>Ascomycota</taxon>
        <taxon>Saccharomycotina</taxon>
        <taxon>Saccharomycetes</taxon>
        <taxon>Saccharomycetales</taxon>
        <taxon>Saccharomycetaceae</taxon>
        <taxon>Saccharomyces</taxon>
    </lineage>
</organism>
<feature type="region of interest" description="Disordered" evidence="9">
    <location>
        <begin position="517"/>
        <end position="574"/>
    </location>
</feature>
<keyword evidence="13" id="KW-1185">Reference proteome</keyword>
<keyword evidence="3 10" id="KW-0732">Signal</keyword>
<feature type="active site" evidence="6">
    <location>
        <position position="360"/>
    </location>
</feature>
<evidence type="ECO:0000256" key="9">
    <source>
        <dbReference type="SAM" id="MobiDB-lite"/>
    </source>
</evidence>
<feature type="disulfide bond" evidence="7">
    <location>
        <begin position="395"/>
        <end position="432"/>
    </location>
</feature>
<dbReference type="EMBL" id="OX365899">
    <property type="protein sequence ID" value="CAI4058283.1"/>
    <property type="molecule type" value="Genomic_DNA"/>
</dbReference>
<keyword evidence="7" id="KW-1015">Disulfide bond</keyword>
<dbReference type="PANTHER" id="PTHR47966">
    <property type="entry name" value="BETA-SITE APP-CLEAVING ENZYME, ISOFORM A-RELATED"/>
    <property type="match status" value="1"/>
</dbReference>
<feature type="chain" id="PRO_5041258127" description="Peptidase A1 domain-containing protein" evidence="10">
    <location>
        <begin position="23"/>
        <end position="590"/>
    </location>
</feature>
<evidence type="ECO:0000256" key="7">
    <source>
        <dbReference type="PIRSR" id="PIRSR601461-2"/>
    </source>
</evidence>
<dbReference type="InterPro" id="IPR021109">
    <property type="entry name" value="Peptidase_aspartic_dom_sf"/>
</dbReference>
<evidence type="ECO:0000256" key="4">
    <source>
        <dbReference type="ARBA" id="ARBA00022750"/>
    </source>
</evidence>
<evidence type="ECO:0000256" key="2">
    <source>
        <dbReference type="ARBA" id="ARBA00022670"/>
    </source>
</evidence>
<evidence type="ECO:0000256" key="3">
    <source>
        <dbReference type="ARBA" id="ARBA00022729"/>
    </source>
</evidence>
<feature type="compositionally biased region" description="Low complexity" evidence="9">
    <location>
        <begin position="543"/>
        <end position="564"/>
    </location>
</feature>
<sequence length="590" mass="63406">MKFSAATFVANAFLLYSSTVSADSIASASIATSESYVIMNFEKKYGDSFENASNDRNAGAHLVRREDDYELVKLTNENSFYSVELDIGTPPQKITVLVDTGSSDLWVTGSNNPYCSTKGKDTSDFSFKQIHKDNPASVVESVITEISYDTTISVIEATATLDNTPLASQKINCGTYGTFDSSKSSTFESNKTKFSITYGDSTFASGTWGHDQLNLNNLNVTGLSFAVANETNSTVGVLGIGLPGLESTYSGVSLSSVQKSYTYNNFPMVLKNSGAIKSSAYSLFSNKSNSEHGTILFGAVDHGKYTGDLYTIPIINILQNNGYKDPIQFHVTLQGIAVATGDGMDNATTLTTTKIPALLDSGTTISYLPVKLVELLADKVGASYSSEYGYYVMNCIHEVKKDITVVFDFGGFHISSWLSNFQLFTDSSSDVCILGFAPQSDPTVILGDNFLVSTYIVYDLDNMEISMANADFSDNDEYIDVIESAVPSALKAPNYSNTWSTYESIVPGGNIFSTSSNVSMSGSGSRSHSATSSSSLKGQKLQTSTTNSRSSAATSVSSPTLSSSTRKENGGDNLSPPFFARLITTILYYI</sequence>
<dbReference type="AlphaFoldDB" id="A0AA35JFJ4"/>
<accession>A0AA35JFJ4</accession>
<proteinExistence type="inferred from homology"/>
<feature type="signal peptide" evidence="10">
    <location>
        <begin position="1"/>
        <end position="22"/>
    </location>
</feature>
<keyword evidence="4 8" id="KW-0064">Aspartyl protease</keyword>
<evidence type="ECO:0000256" key="6">
    <source>
        <dbReference type="PIRSR" id="PIRSR601461-1"/>
    </source>
</evidence>
<dbReference type="PROSITE" id="PS51767">
    <property type="entry name" value="PEPTIDASE_A1"/>
    <property type="match status" value="1"/>
</dbReference>
<dbReference type="InterPro" id="IPR001969">
    <property type="entry name" value="Aspartic_peptidase_AS"/>
</dbReference>
<dbReference type="Gene3D" id="2.40.70.10">
    <property type="entry name" value="Acid Proteases"/>
    <property type="match status" value="2"/>
</dbReference>
<evidence type="ECO:0000313" key="13">
    <source>
        <dbReference type="Proteomes" id="UP001162087"/>
    </source>
</evidence>
<dbReference type="GO" id="GO:0004190">
    <property type="term" value="F:aspartic-type endopeptidase activity"/>
    <property type="evidence" value="ECO:0007669"/>
    <property type="project" value="UniProtKB-KW"/>
</dbReference>
<keyword evidence="5 8" id="KW-0378">Hydrolase</keyword>
<evidence type="ECO:0000256" key="5">
    <source>
        <dbReference type="ARBA" id="ARBA00022801"/>
    </source>
</evidence>
<dbReference type="FunFam" id="2.40.70.10:FF:000023">
    <property type="entry name" value="Aspartic protease"/>
    <property type="match status" value="1"/>
</dbReference>